<dbReference type="AlphaFoldDB" id="A0A0J9C9F7"/>
<evidence type="ECO:0000313" key="1">
    <source>
        <dbReference type="EMBL" id="KMW21798.1"/>
    </source>
</evidence>
<dbReference type="EMBL" id="ADLK01000013">
    <property type="protein sequence ID" value="KMW21798.1"/>
    <property type="molecule type" value="Genomic_DNA"/>
</dbReference>
<organism evidence="1 2">
    <name type="scientific">[Clostridium] citroniae WAL-19142</name>
    <dbReference type="NCBI Taxonomy" id="742734"/>
    <lineage>
        <taxon>Bacteria</taxon>
        <taxon>Bacillati</taxon>
        <taxon>Bacillota</taxon>
        <taxon>Clostridia</taxon>
        <taxon>Lachnospirales</taxon>
        <taxon>Lachnospiraceae</taxon>
        <taxon>Enterocloster</taxon>
    </lineage>
</organism>
<accession>A0A0J9C9F7</accession>
<reference evidence="1 2" key="1">
    <citation type="submission" date="2011-04" db="EMBL/GenBank/DDBJ databases">
        <title>The Genome Sequence of Clostridium citroniae WAL-19142.</title>
        <authorList>
            <consortium name="The Broad Institute Genome Sequencing Platform"/>
            <person name="Earl A."/>
            <person name="Ward D."/>
            <person name="Feldgarden M."/>
            <person name="Gevers D."/>
            <person name="Warren Y.A."/>
            <person name="Tyrrell K.L."/>
            <person name="Citron D.M."/>
            <person name="Goldstein E.J."/>
            <person name="Daigneault M."/>
            <person name="Allen-Vercoe E."/>
            <person name="Young S.K."/>
            <person name="Zeng Q."/>
            <person name="Gargeya S."/>
            <person name="Fitzgerald M."/>
            <person name="Haas B."/>
            <person name="Abouelleil A."/>
            <person name="Alvarado L."/>
            <person name="Arachchi H.M."/>
            <person name="Berlin A."/>
            <person name="Brown A."/>
            <person name="Chapman S.B."/>
            <person name="Chen Z."/>
            <person name="Dunbar C."/>
            <person name="Freedman E."/>
            <person name="Gearin G."/>
            <person name="Gellesch M."/>
            <person name="Goldberg J."/>
            <person name="Griggs A."/>
            <person name="Gujja S."/>
            <person name="Heilman E.R."/>
            <person name="Heiman D."/>
            <person name="Howarth C."/>
            <person name="Larson L."/>
            <person name="Lui A."/>
            <person name="MacDonald P.J."/>
            <person name="Mehta T."/>
            <person name="Montmayeur A."/>
            <person name="Murphy C."/>
            <person name="Neiman D."/>
            <person name="Pearson M."/>
            <person name="Priest M."/>
            <person name="Roberts A."/>
            <person name="Saif S."/>
            <person name="Shea T."/>
            <person name="Shenoy N."/>
            <person name="Sisk P."/>
            <person name="Stolte C."/>
            <person name="Sykes S."/>
            <person name="White J."/>
            <person name="Yandava C."/>
            <person name="Wortman J."/>
            <person name="Nusbaum C."/>
            <person name="Birren B."/>
        </authorList>
    </citation>
    <scope>NUCLEOTIDE SEQUENCE [LARGE SCALE GENOMIC DNA]</scope>
    <source>
        <strain evidence="1 2">WAL-19142</strain>
    </source>
</reference>
<dbReference type="GeneID" id="93166101"/>
<comment type="caution">
    <text evidence="1">The sequence shown here is derived from an EMBL/GenBank/DDBJ whole genome shotgun (WGS) entry which is preliminary data.</text>
</comment>
<protein>
    <recommendedName>
        <fullName evidence="3">RiboL-PSP-HEPN domain-containing protein</fullName>
    </recommendedName>
</protein>
<evidence type="ECO:0008006" key="3">
    <source>
        <dbReference type="Google" id="ProtNLM"/>
    </source>
</evidence>
<sequence length="273" mass="31945">MANNHELGYTIVEKDVTYIIWPKDQQSINSEELPKFGKKTYKVEVEQKALASINIEQNPRDFVLALMGKSTKTMNVLEKEADYRLNENTFLSCWSAFETFIKNIIYTFLDINPSLIFESKKMGKETITYKEIYEYSDAFNNIEKMKRMIADNIICNQEKNGQSIHSLINLIKEYFLKNEDPYNTWYVYDGIKYQIDYCTLIDIKEIRNTIVHDKGVVNVSRWKNMKLVPIPKSGIVEIDDDLFNRCLIILKAISFRINQLAQKQLSKGLSKKD</sequence>
<dbReference type="RefSeq" id="WP_048929560.1">
    <property type="nucleotide sequence ID" value="NZ_KQ235876.1"/>
</dbReference>
<name>A0A0J9C9F7_9FIRM</name>
<dbReference type="OrthoDB" id="3034759at2"/>
<gene>
    <name evidence="1" type="ORF">HMPREF9470_01547</name>
</gene>
<dbReference type="Proteomes" id="UP000037392">
    <property type="component" value="Unassembled WGS sequence"/>
</dbReference>
<evidence type="ECO:0000313" key="2">
    <source>
        <dbReference type="Proteomes" id="UP000037392"/>
    </source>
</evidence>
<dbReference type="PATRIC" id="fig|742734.4.peg.1652"/>
<proteinExistence type="predicted"/>